<dbReference type="PANTHER" id="PTHR36681">
    <property type="entry name" value="NUCLEAR GTPASE, GERMINAL CENTER-ASSOCIATED, TANDEM DUPLICATE 3"/>
    <property type="match status" value="1"/>
</dbReference>
<feature type="region of interest" description="Disordered" evidence="1">
    <location>
        <begin position="992"/>
        <end position="1016"/>
    </location>
</feature>
<feature type="compositionally biased region" description="Polar residues" evidence="1">
    <location>
        <begin position="941"/>
        <end position="953"/>
    </location>
</feature>
<dbReference type="EMBL" id="KL648721">
    <property type="protein sequence ID" value="KEY64868.1"/>
    <property type="molecule type" value="Genomic_DNA"/>
</dbReference>
<proteinExistence type="predicted"/>
<feature type="domain" description="Dynamin N-terminal" evidence="2">
    <location>
        <begin position="77"/>
        <end position="326"/>
    </location>
</feature>
<reference evidence="3 4" key="1">
    <citation type="journal article" date="2014" name="BMC Genomics">
        <title>Comparative genome sequencing reveals chemotype-specific gene clusters in the toxigenic black mold Stachybotrys.</title>
        <authorList>
            <person name="Semeiks J."/>
            <person name="Borek D."/>
            <person name="Otwinowski Z."/>
            <person name="Grishin N.V."/>
        </authorList>
    </citation>
    <scope>NUCLEOTIDE SEQUENCE [LARGE SCALE GENOMIC DNA]</scope>
    <source>
        <strain evidence="4">CBS 109288 / IBT 7711</strain>
    </source>
</reference>
<feature type="compositionally biased region" description="Basic and acidic residues" evidence="1">
    <location>
        <begin position="954"/>
        <end position="963"/>
    </location>
</feature>
<dbReference type="Pfam" id="PF00350">
    <property type="entry name" value="Dynamin_N"/>
    <property type="match status" value="1"/>
</dbReference>
<accession>A0A084AHT9</accession>
<feature type="region of interest" description="Disordered" evidence="1">
    <location>
        <begin position="941"/>
        <end position="977"/>
    </location>
</feature>
<dbReference type="SUPFAM" id="SSF52540">
    <property type="entry name" value="P-loop containing nucleoside triphosphate hydrolases"/>
    <property type="match status" value="1"/>
</dbReference>
<dbReference type="InterPro" id="IPR045063">
    <property type="entry name" value="Dynamin_N"/>
</dbReference>
<evidence type="ECO:0000256" key="1">
    <source>
        <dbReference type="SAM" id="MobiDB-lite"/>
    </source>
</evidence>
<feature type="compositionally biased region" description="Polar residues" evidence="1">
    <location>
        <begin position="965"/>
        <end position="977"/>
    </location>
</feature>
<dbReference type="InterPro" id="IPR027417">
    <property type="entry name" value="P-loop_NTPase"/>
</dbReference>
<protein>
    <recommendedName>
        <fullName evidence="2">Dynamin N-terminal domain-containing protein</fullName>
    </recommendedName>
</protein>
<evidence type="ECO:0000313" key="3">
    <source>
        <dbReference type="EMBL" id="KEY64868.1"/>
    </source>
</evidence>
<dbReference type="Proteomes" id="UP000028045">
    <property type="component" value="Unassembled WGS sequence"/>
</dbReference>
<dbReference type="OrthoDB" id="3598281at2759"/>
<keyword evidence="4" id="KW-1185">Reference proteome</keyword>
<dbReference type="Gene3D" id="3.40.50.300">
    <property type="entry name" value="P-loop containing nucleotide triphosphate hydrolases"/>
    <property type="match status" value="1"/>
</dbReference>
<feature type="compositionally biased region" description="Basic and acidic residues" evidence="1">
    <location>
        <begin position="410"/>
        <end position="419"/>
    </location>
</feature>
<name>A0A084AHT9_STACB</name>
<gene>
    <name evidence="3" type="ORF">S7711_03861</name>
</gene>
<organism evidence="3 4">
    <name type="scientific">Stachybotrys chartarum (strain CBS 109288 / IBT 7711)</name>
    <name type="common">Toxic black mold</name>
    <name type="synonym">Stilbospora chartarum</name>
    <dbReference type="NCBI Taxonomy" id="1280523"/>
    <lineage>
        <taxon>Eukaryota</taxon>
        <taxon>Fungi</taxon>
        <taxon>Dikarya</taxon>
        <taxon>Ascomycota</taxon>
        <taxon>Pezizomycotina</taxon>
        <taxon>Sordariomycetes</taxon>
        <taxon>Hypocreomycetidae</taxon>
        <taxon>Hypocreales</taxon>
        <taxon>Stachybotryaceae</taxon>
        <taxon>Stachybotrys</taxon>
    </lineage>
</organism>
<evidence type="ECO:0000259" key="2">
    <source>
        <dbReference type="Pfam" id="PF00350"/>
    </source>
</evidence>
<dbReference type="PANTHER" id="PTHR36681:SF3">
    <property type="entry name" value="NUCLEAR GTPASE, GERMINAL CENTER-ASSOCIATED, TANDEM DUPLICATE 3"/>
    <property type="match status" value="1"/>
</dbReference>
<evidence type="ECO:0000313" key="4">
    <source>
        <dbReference type="Proteomes" id="UP000028045"/>
    </source>
</evidence>
<dbReference type="HOGENOM" id="CLU_005249_2_0_1"/>
<dbReference type="AlphaFoldDB" id="A0A084AHT9"/>
<sequence>MVIDETALRAGLHSPSAERIKLIEAKEAAVIKALKILKTIHDKFRAASFEPIDMDLPAWRLRLSELDKKQKGFQHRVGILGDTGIGKSSLLNALVSEKADIAPSSQNGACTAAICCFEYFEPPDSSKKYRAKIDYKSKSEVDKELNHFFAELKVFESQETSESQHDAVAQAERNRFGDNLNIISNWSGLPTEKLRTLGLGSQSGKITLDCVDGKRFFDYEHPDKSKTETFYSPTPQAFLQSIKPFAGSGGKKSKDKMIWPVVRLVHVYVQADVLRSGVVLIDLPGLMDALDSRSQIARDFYNKLHSRIIVTPGDRACDNRTAMSMLQQDQILDLDTDGKMNQDSLCIATSKVDLLDWQNFVESEISPDEVSPRFQLLYQEYEQKNQRLQEVNGEIQDLKEEGGGSTPIDFETKSYDSKKRASSTTTSAYLGSTDESRILHSLFNERKELELQTAKLKGMCHYECIQARNRHSKEALQEKFDKVRNSSREDGAPQVHTELTVFPVSSKAHRLLAKGEPDPAFPDAYATGVQALKDWIIRGSLEAREKNADHLFSMAQVLLDEVDGWIMDGCQIVVKLAAAELPKIKALIQELLNVLEKRLKASHVKLHGGIENLPPNQLKSHNKFDSELAKGFVGHVNNYQISTTTGKKIHCASYLALIRRRGGQFLSQGQHGKETHDLRSRLYIYFWGPRVAMWTTAFQNTLPQLGTVAEAENEESIKAHVLGIQQSPNLHQVFKEAFEERSSRLDNLLAEYQTGLDDLLTTYEASVAEIKKSANDLLDKAMIPVYDAARDQKGTGATMRQYAAMEEGARRIQSKIFPRVSKGLSRKLESVRNKLEKEHERMLLSLIDKIKVMLTSLASMLCLSKNHEADGLMSPEQILEFRSSLTTSFQVWKREMSISKSLFTAHAKEGPQPERNIKTEAGASDLGLIAVMATTSNALQSATSPVFGTPTESDTSREGHDKLPSISTSSEEQATNTRFFREKFPVHLLDRAQTEHGESAPPMADLPPFRRESLGL</sequence>
<feature type="region of interest" description="Disordered" evidence="1">
    <location>
        <begin position="398"/>
        <end position="427"/>
    </location>
</feature>